<dbReference type="GO" id="GO:0000981">
    <property type="term" value="F:DNA-binding transcription factor activity, RNA polymerase II-specific"/>
    <property type="evidence" value="ECO:0007669"/>
    <property type="project" value="TreeGrafter"/>
</dbReference>
<gene>
    <name evidence="7" type="ORF">V8G54_017692</name>
</gene>
<dbReference type="SMART" id="SM01138">
    <property type="entry name" value="DP"/>
    <property type="match status" value="1"/>
</dbReference>
<evidence type="ECO:0000256" key="4">
    <source>
        <dbReference type="ARBA" id="ARBA00023163"/>
    </source>
</evidence>
<dbReference type="PANTHER" id="PTHR12548">
    <property type="entry name" value="TRANSCRIPTION FACTOR DP"/>
    <property type="match status" value="1"/>
</dbReference>
<feature type="compositionally biased region" description="Pro residues" evidence="5">
    <location>
        <begin position="114"/>
        <end position="124"/>
    </location>
</feature>
<dbReference type="SUPFAM" id="SSF144074">
    <property type="entry name" value="E2F-DP heterodimerization region"/>
    <property type="match status" value="1"/>
</dbReference>
<dbReference type="GO" id="GO:0000977">
    <property type="term" value="F:RNA polymerase II transcription regulatory region sequence-specific DNA binding"/>
    <property type="evidence" value="ECO:0007669"/>
    <property type="project" value="TreeGrafter"/>
</dbReference>
<dbReference type="InterPro" id="IPR037241">
    <property type="entry name" value="E2F-DP_heterodim"/>
</dbReference>
<organism evidence="7 8">
    <name type="scientific">Vigna mungo</name>
    <name type="common">Black gram</name>
    <name type="synonym">Phaseolus mungo</name>
    <dbReference type="NCBI Taxonomy" id="3915"/>
    <lineage>
        <taxon>Eukaryota</taxon>
        <taxon>Viridiplantae</taxon>
        <taxon>Streptophyta</taxon>
        <taxon>Embryophyta</taxon>
        <taxon>Tracheophyta</taxon>
        <taxon>Spermatophyta</taxon>
        <taxon>Magnoliopsida</taxon>
        <taxon>eudicotyledons</taxon>
        <taxon>Gunneridae</taxon>
        <taxon>Pentapetalae</taxon>
        <taxon>rosids</taxon>
        <taxon>fabids</taxon>
        <taxon>Fabales</taxon>
        <taxon>Fabaceae</taxon>
        <taxon>Papilionoideae</taxon>
        <taxon>50 kb inversion clade</taxon>
        <taxon>NPAAA clade</taxon>
        <taxon>indigoferoid/millettioid clade</taxon>
        <taxon>Phaseoleae</taxon>
        <taxon>Vigna</taxon>
    </lineage>
</organism>
<feature type="region of interest" description="Disordered" evidence="5">
    <location>
        <begin position="80"/>
        <end position="135"/>
    </location>
</feature>
<proteinExistence type="inferred from homology"/>
<accession>A0AAQ3NR20</accession>
<keyword evidence="8" id="KW-1185">Reference proteome</keyword>
<dbReference type="EMBL" id="CP144696">
    <property type="protein sequence ID" value="WVZ13162.1"/>
    <property type="molecule type" value="Genomic_DNA"/>
</dbReference>
<evidence type="ECO:0000313" key="8">
    <source>
        <dbReference type="Proteomes" id="UP001374535"/>
    </source>
</evidence>
<keyword evidence="3" id="KW-0238">DNA-binding</keyword>
<dbReference type="FunFam" id="1.20.140.80:FF:000002">
    <property type="entry name" value="Transcription factor-like protein DPB"/>
    <property type="match status" value="1"/>
</dbReference>
<dbReference type="AlphaFoldDB" id="A0AAQ3NR20"/>
<evidence type="ECO:0000256" key="5">
    <source>
        <dbReference type="SAM" id="MobiDB-lite"/>
    </source>
</evidence>
<dbReference type="InterPro" id="IPR038168">
    <property type="entry name" value="TF_DP_C_sf"/>
</dbReference>
<dbReference type="InterPro" id="IPR014889">
    <property type="entry name" value="Transc_factor_DP_C"/>
</dbReference>
<dbReference type="GO" id="GO:0005667">
    <property type="term" value="C:transcription regulator complex"/>
    <property type="evidence" value="ECO:0007669"/>
    <property type="project" value="InterPro"/>
</dbReference>
<evidence type="ECO:0000256" key="2">
    <source>
        <dbReference type="ARBA" id="ARBA00023015"/>
    </source>
</evidence>
<evidence type="ECO:0000259" key="6">
    <source>
        <dbReference type="SMART" id="SM01138"/>
    </source>
</evidence>
<sequence>MKYIGLQKLIERNEQLYSSGNAPNGGVSLPFILVQTRPHATVEVEISEDMQLVHFDFNSTPFELHDDNYVLKAMKFCERSQNDNKPDNPPDGGEGSSMSSLYHAQIPSSVSNPPARPPSSPPLPGILKARVKNEH</sequence>
<dbReference type="Pfam" id="PF08781">
    <property type="entry name" value="DP"/>
    <property type="match status" value="1"/>
</dbReference>
<evidence type="ECO:0000313" key="7">
    <source>
        <dbReference type="EMBL" id="WVZ13162.1"/>
    </source>
</evidence>
<protein>
    <recommendedName>
        <fullName evidence="6">Transcription factor DP C-terminal domain-containing protein</fullName>
    </recommendedName>
</protein>
<evidence type="ECO:0000256" key="3">
    <source>
        <dbReference type="ARBA" id="ARBA00023125"/>
    </source>
</evidence>
<dbReference type="PANTHER" id="PTHR12548:SF9">
    <property type="entry name" value="TRANSCRIPTION FACTOR DP"/>
    <property type="match status" value="1"/>
</dbReference>
<reference evidence="7 8" key="1">
    <citation type="journal article" date="2023" name="Life. Sci Alliance">
        <title>Evolutionary insights into 3D genome organization and epigenetic landscape of Vigna mungo.</title>
        <authorList>
            <person name="Junaid A."/>
            <person name="Singh B."/>
            <person name="Bhatia S."/>
        </authorList>
    </citation>
    <scope>NUCLEOTIDE SEQUENCE [LARGE SCALE GENOMIC DNA]</scope>
    <source>
        <strain evidence="7">Urdbean</strain>
    </source>
</reference>
<keyword evidence="2" id="KW-0805">Transcription regulation</keyword>
<dbReference type="InterPro" id="IPR015648">
    <property type="entry name" value="Transcrpt_fac_DP"/>
</dbReference>
<dbReference type="GO" id="GO:0005634">
    <property type="term" value="C:nucleus"/>
    <property type="evidence" value="ECO:0007669"/>
    <property type="project" value="TreeGrafter"/>
</dbReference>
<comment type="similarity">
    <text evidence="1">Belongs to the E2F/DP family.</text>
</comment>
<dbReference type="Proteomes" id="UP001374535">
    <property type="component" value="Chromosome 5"/>
</dbReference>
<dbReference type="GO" id="GO:0051726">
    <property type="term" value="P:regulation of cell cycle"/>
    <property type="evidence" value="ECO:0007669"/>
    <property type="project" value="InterPro"/>
</dbReference>
<evidence type="ECO:0000256" key="1">
    <source>
        <dbReference type="ARBA" id="ARBA00010940"/>
    </source>
</evidence>
<keyword evidence="4" id="KW-0804">Transcription</keyword>
<feature type="domain" description="Transcription factor DP C-terminal" evidence="6">
    <location>
        <begin position="1"/>
        <end position="133"/>
    </location>
</feature>
<name>A0AAQ3NR20_VIGMU</name>
<dbReference type="Gene3D" id="1.20.140.80">
    <property type="entry name" value="Transcription factor DP"/>
    <property type="match status" value="1"/>
</dbReference>
<dbReference type="CDD" id="cd14458">
    <property type="entry name" value="DP_DD"/>
    <property type="match status" value="1"/>
</dbReference>